<keyword evidence="4" id="KW-0501">Molybdenum cofactor biosynthesis</keyword>
<sequence length="816" mass="91595">MHTFDNDTTRNNSAVVSRPRQSKWPAISMDDALAFIEKADVPVTVKHVPIAVAKVGQVLAERIVAKENVPEVRTSIKDGYAVLASDPPGERKVIGISTAGAPFMGTVTAGECVRISTGAAVPEGADAVAMVENTTLVKHDGVEELVIKVNTALKMPGSDVKKGDLLLDKGCVLGSAEIGILAGSGRRSVLMYKRSKVCVMSTGNELAECTAEEVPLGHIRDTNRPQLIALFTSHGIKAIDAGIAVDRRECLMEAIRVSFQYAHVIVTSGGVSMGEKDLLKDVLVNDFGFEIHFGRVWMKPGLPTTFATGEICGDRKFVLALPGNPVSSWVAAQLFAVPLLKKAAGHTKIFQQEIKVKLGEYIKLDARPEYMRAWLQYESDMPTAITTGNQISSRLMSLSGANVLLKIPSKTDERTNLPAGTIVSALWLGKEKRLVEMATEALNKDIERVQEKLRELEGSIANLRPSRREYEGGGPGLKRRISHEGFGNDRYSNGSGRVTVVSDASPMGFGRRRIEMVRSDERPGKRQRLDYDDMEDEDDRDIRPKRTLASTVVMPSIETKSREEKIEEMNKNEKKEVTTRNRRMFSNLLMGTLTRFQKDEKKIQNVEKIQADKYKEVEKRLEDKKREDREKIMAERQKLFDERREQEKELRALQRKKALIQYAEAKKEHYKLLRNFIQTQTKPTLFFAPAKHSMRSLELLKASEKAIDGLMELRQKELERELENNVDDEHHEQNTAESNDTEAGNSKEATVSIRRNRDRSYSRSGDEDDREKSPEQPEAKETSAAHEEVHENNDVDEAMGEEERIQPDEEPMEKDD</sequence>
<dbReference type="Pfam" id="PF03453">
    <property type="entry name" value="MoeA_N"/>
    <property type="match status" value="1"/>
</dbReference>
<evidence type="ECO:0000256" key="3">
    <source>
        <dbReference type="ARBA" id="ARBA00008339"/>
    </source>
</evidence>
<reference evidence="8" key="1">
    <citation type="submission" date="2023-07" db="EMBL/GenBank/DDBJ databases">
        <authorList>
            <consortium name="CYATHOMIX"/>
        </authorList>
    </citation>
    <scope>NUCLEOTIDE SEQUENCE</scope>
    <source>
        <strain evidence="8">N/A</strain>
    </source>
</reference>
<dbReference type="Gene3D" id="3.40.980.10">
    <property type="entry name" value="MoaB/Mog-like domain"/>
    <property type="match status" value="1"/>
</dbReference>
<keyword evidence="5" id="KW-0175">Coiled coil</keyword>
<dbReference type="GO" id="GO:0097112">
    <property type="term" value="P:gamma-aminobutyric acid receptor clustering"/>
    <property type="evidence" value="ECO:0007669"/>
    <property type="project" value="TreeGrafter"/>
</dbReference>
<comment type="similarity">
    <text evidence="2">In the N-terminal section; belongs to the MoaB/Mog family.</text>
</comment>
<dbReference type="GO" id="GO:0007529">
    <property type="term" value="P:establishment of synaptic specificity at neuromuscular junction"/>
    <property type="evidence" value="ECO:0007669"/>
    <property type="project" value="TreeGrafter"/>
</dbReference>
<dbReference type="GO" id="GO:0099634">
    <property type="term" value="C:postsynaptic specialization membrane"/>
    <property type="evidence" value="ECO:0007669"/>
    <property type="project" value="GOC"/>
</dbReference>
<feature type="region of interest" description="Disordered" evidence="6">
    <location>
        <begin position="723"/>
        <end position="816"/>
    </location>
</feature>
<name>A0AA36GEQ3_CYLNA</name>
<dbReference type="InterPro" id="IPR001453">
    <property type="entry name" value="MoaB/Mog_dom"/>
</dbReference>
<comment type="pathway">
    <text evidence="1">Cofactor biosynthesis; molybdopterin biosynthesis.</text>
</comment>
<keyword evidence="9" id="KW-1185">Reference proteome</keyword>
<dbReference type="GO" id="GO:0072579">
    <property type="term" value="P:glycine receptor clustering"/>
    <property type="evidence" value="ECO:0007669"/>
    <property type="project" value="TreeGrafter"/>
</dbReference>
<dbReference type="GO" id="GO:0098970">
    <property type="term" value="P:postsynaptic neurotransmitter receptor diffusion trapping"/>
    <property type="evidence" value="ECO:0007669"/>
    <property type="project" value="TreeGrafter"/>
</dbReference>
<gene>
    <name evidence="8" type="ORF">CYNAS_LOCUS216</name>
</gene>
<feature type="compositionally biased region" description="Basic and acidic residues" evidence="6">
    <location>
        <begin position="723"/>
        <end position="734"/>
    </location>
</feature>
<dbReference type="PANTHER" id="PTHR10192">
    <property type="entry name" value="MOLYBDOPTERIN BIOSYNTHESIS PROTEIN"/>
    <property type="match status" value="1"/>
</dbReference>
<feature type="region of interest" description="Disordered" evidence="6">
    <location>
        <begin position="466"/>
        <end position="490"/>
    </location>
</feature>
<dbReference type="Gene3D" id="2.170.190.11">
    <property type="entry name" value="Molybdopterin biosynthesis moea protein, domain 3"/>
    <property type="match status" value="1"/>
</dbReference>
<evidence type="ECO:0000313" key="8">
    <source>
        <dbReference type="EMBL" id="CAJ0588233.1"/>
    </source>
</evidence>
<dbReference type="SUPFAM" id="SSF63882">
    <property type="entry name" value="MoeA N-terminal region -like"/>
    <property type="match status" value="1"/>
</dbReference>
<feature type="compositionally biased region" description="Basic and acidic residues" evidence="6">
    <location>
        <begin position="758"/>
        <end position="793"/>
    </location>
</feature>
<evidence type="ECO:0000259" key="7">
    <source>
        <dbReference type="SMART" id="SM00852"/>
    </source>
</evidence>
<dbReference type="GO" id="GO:0030425">
    <property type="term" value="C:dendrite"/>
    <property type="evidence" value="ECO:0007669"/>
    <property type="project" value="TreeGrafter"/>
</dbReference>
<feature type="compositionally biased region" description="Basic and acidic residues" evidence="6">
    <location>
        <begin position="519"/>
        <end position="531"/>
    </location>
</feature>
<dbReference type="Pfam" id="PF04696">
    <property type="entry name" value="Pinin_SDK_memA"/>
    <property type="match status" value="1"/>
</dbReference>
<dbReference type="Gene3D" id="2.40.340.10">
    <property type="entry name" value="MoeA, C-terminal, domain IV"/>
    <property type="match status" value="1"/>
</dbReference>
<feature type="compositionally biased region" description="Polar residues" evidence="6">
    <location>
        <begin position="735"/>
        <end position="749"/>
    </location>
</feature>
<dbReference type="InterPro" id="IPR006786">
    <property type="entry name" value="Pinin_SDK_MemA"/>
</dbReference>
<protein>
    <recommendedName>
        <fullName evidence="7">MoaB/Mog domain-containing protein</fullName>
    </recommendedName>
</protein>
<dbReference type="InterPro" id="IPR005110">
    <property type="entry name" value="MoeA_linker/N"/>
</dbReference>
<evidence type="ECO:0000256" key="6">
    <source>
        <dbReference type="SAM" id="MobiDB-lite"/>
    </source>
</evidence>
<feature type="domain" description="MoaB/Mog" evidence="7">
    <location>
        <begin position="198"/>
        <end position="342"/>
    </location>
</feature>
<comment type="similarity">
    <text evidence="3">In the C-terminal section; belongs to the MoeA family.</text>
</comment>
<dbReference type="PANTHER" id="PTHR10192:SF5">
    <property type="entry name" value="GEPHYRIN"/>
    <property type="match status" value="1"/>
</dbReference>
<evidence type="ECO:0000256" key="5">
    <source>
        <dbReference type="SAM" id="Coils"/>
    </source>
</evidence>
<dbReference type="CDD" id="cd00887">
    <property type="entry name" value="MoeA"/>
    <property type="match status" value="1"/>
</dbReference>
<dbReference type="SUPFAM" id="SSF53218">
    <property type="entry name" value="Molybdenum cofactor biosynthesis proteins"/>
    <property type="match status" value="1"/>
</dbReference>
<dbReference type="InterPro" id="IPR008284">
    <property type="entry name" value="MoCF_biosynth_CS"/>
</dbReference>
<dbReference type="SUPFAM" id="SSF63867">
    <property type="entry name" value="MoeA C-terminal domain-like"/>
    <property type="match status" value="1"/>
</dbReference>
<comment type="caution">
    <text evidence="8">The sequence shown here is derived from an EMBL/GenBank/DDBJ whole genome shotgun (WGS) entry which is preliminary data.</text>
</comment>
<dbReference type="AlphaFoldDB" id="A0AA36GEQ3"/>
<feature type="coiled-coil region" evidence="5">
    <location>
        <begin position="607"/>
        <end position="663"/>
    </location>
</feature>
<dbReference type="Gene3D" id="3.90.105.10">
    <property type="entry name" value="Molybdopterin biosynthesis moea protein, domain 2"/>
    <property type="match status" value="1"/>
</dbReference>
<evidence type="ECO:0000256" key="2">
    <source>
        <dbReference type="ARBA" id="ARBA00007589"/>
    </source>
</evidence>
<dbReference type="FunFam" id="3.40.980.10:FF:000001">
    <property type="entry name" value="Molybdopterin molybdenumtransferase"/>
    <property type="match status" value="1"/>
</dbReference>
<dbReference type="Pfam" id="PF03454">
    <property type="entry name" value="MoeA_C"/>
    <property type="match status" value="1"/>
</dbReference>
<dbReference type="SMART" id="SM00852">
    <property type="entry name" value="MoCF_biosynth"/>
    <property type="match status" value="1"/>
</dbReference>
<dbReference type="Pfam" id="PF00994">
    <property type="entry name" value="MoCF_biosynth"/>
    <property type="match status" value="1"/>
</dbReference>
<dbReference type="PROSITE" id="PS01079">
    <property type="entry name" value="MOCF_BIOSYNTHESIS_2"/>
    <property type="match status" value="1"/>
</dbReference>
<dbReference type="InterPro" id="IPR038987">
    <property type="entry name" value="MoeA-like"/>
</dbReference>
<dbReference type="EMBL" id="CATQJL010000001">
    <property type="protein sequence ID" value="CAJ0588233.1"/>
    <property type="molecule type" value="Genomic_DNA"/>
</dbReference>
<dbReference type="FunFam" id="2.170.190.11:FF:000001">
    <property type="entry name" value="Molybdopterin molybdenumtransferase"/>
    <property type="match status" value="1"/>
</dbReference>
<dbReference type="InterPro" id="IPR036425">
    <property type="entry name" value="MoaB/Mog-like_dom_sf"/>
</dbReference>
<dbReference type="GO" id="GO:0061599">
    <property type="term" value="F:molybdopterin molybdotransferase activity"/>
    <property type="evidence" value="ECO:0007669"/>
    <property type="project" value="TreeGrafter"/>
</dbReference>
<accession>A0AA36GEQ3</accession>
<dbReference type="Proteomes" id="UP001176961">
    <property type="component" value="Unassembled WGS sequence"/>
</dbReference>
<dbReference type="GO" id="GO:0006777">
    <property type="term" value="P:Mo-molybdopterin cofactor biosynthetic process"/>
    <property type="evidence" value="ECO:0007669"/>
    <property type="project" value="UniProtKB-KW"/>
</dbReference>
<evidence type="ECO:0000256" key="1">
    <source>
        <dbReference type="ARBA" id="ARBA00005046"/>
    </source>
</evidence>
<proteinExistence type="inferred from homology"/>
<dbReference type="InterPro" id="IPR005111">
    <property type="entry name" value="MoeA_C_domain_IV"/>
</dbReference>
<evidence type="ECO:0000256" key="4">
    <source>
        <dbReference type="ARBA" id="ARBA00023150"/>
    </source>
</evidence>
<dbReference type="InterPro" id="IPR036135">
    <property type="entry name" value="MoeA_linker/N_sf"/>
</dbReference>
<dbReference type="InterPro" id="IPR036688">
    <property type="entry name" value="MoeA_C_domain_IV_sf"/>
</dbReference>
<feature type="region of interest" description="Disordered" evidence="6">
    <location>
        <begin position="519"/>
        <end position="539"/>
    </location>
</feature>
<feature type="region of interest" description="Disordered" evidence="6">
    <location>
        <begin position="1"/>
        <end position="21"/>
    </location>
</feature>
<dbReference type="GO" id="GO:0005829">
    <property type="term" value="C:cytosol"/>
    <property type="evidence" value="ECO:0007669"/>
    <property type="project" value="TreeGrafter"/>
</dbReference>
<evidence type="ECO:0000313" key="9">
    <source>
        <dbReference type="Proteomes" id="UP001176961"/>
    </source>
</evidence>
<organism evidence="8 9">
    <name type="scientific">Cylicocyclus nassatus</name>
    <name type="common">Nematode worm</name>
    <dbReference type="NCBI Taxonomy" id="53992"/>
    <lineage>
        <taxon>Eukaryota</taxon>
        <taxon>Metazoa</taxon>
        <taxon>Ecdysozoa</taxon>
        <taxon>Nematoda</taxon>
        <taxon>Chromadorea</taxon>
        <taxon>Rhabditida</taxon>
        <taxon>Rhabditina</taxon>
        <taxon>Rhabditomorpha</taxon>
        <taxon>Strongyloidea</taxon>
        <taxon>Strongylidae</taxon>
        <taxon>Cylicocyclus</taxon>
    </lineage>
</organism>